<dbReference type="EMBL" id="JANVFS010000004">
    <property type="protein sequence ID" value="KAJ4492798.1"/>
    <property type="molecule type" value="Genomic_DNA"/>
</dbReference>
<keyword evidence="1" id="KW-1133">Transmembrane helix</keyword>
<reference evidence="2" key="2">
    <citation type="journal article" date="2023" name="Proc. Natl. Acad. Sci. U.S.A.">
        <title>A global phylogenomic analysis of the shiitake genus Lentinula.</title>
        <authorList>
            <person name="Sierra-Patev S."/>
            <person name="Min B."/>
            <person name="Naranjo-Ortiz M."/>
            <person name="Looney B."/>
            <person name="Konkel Z."/>
            <person name="Slot J.C."/>
            <person name="Sakamoto Y."/>
            <person name="Steenwyk J.L."/>
            <person name="Rokas A."/>
            <person name="Carro J."/>
            <person name="Camarero S."/>
            <person name="Ferreira P."/>
            <person name="Molpeceres G."/>
            <person name="Ruiz-Duenas F.J."/>
            <person name="Serrano A."/>
            <person name="Henrissat B."/>
            <person name="Drula E."/>
            <person name="Hughes K.W."/>
            <person name="Mata J.L."/>
            <person name="Ishikawa N.K."/>
            <person name="Vargas-Isla R."/>
            <person name="Ushijima S."/>
            <person name="Smith C.A."/>
            <person name="Donoghue J."/>
            <person name="Ahrendt S."/>
            <person name="Andreopoulos W."/>
            <person name="He G."/>
            <person name="LaButti K."/>
            <person name="Lipzen A."/>
            <person name="Ng V."/>
            <person name="Riley R."/>
            <person name="Sandor L."/>
            <person name="Barry K."/>
            <person name="Martinez A.T."/>
            <person name="Xiao Y."/>
            <person name="Gibbons J.G."/>
            <person name="Terashima K."/>
            <person name="Grigoriev I.V."/>
            <person name="Hibbett D."/>
        </authorList>
    </citation>
    <scope>NUCLEOTIDE SEQUENCE</scope>
    <source>
        <strain evidence="2">Sp2 HRB7682 ss15</strain>
    </source>
</reference>
<accession>A0A9W9DZ72</accession>
<keyword evidence="1" id="KW-0472">Membrane</keyword>
<dbReference type="Proteomes" id="UP001150238">
    <property type="component" value="Unassembled WGS sequence"/>
</dbReference>
<organism evidence="2 3">
    <name type="scientific">Lentinula lateritia</name>
    <dbReference type="NCBI Taxonomy" id="40482"/>
    <lineage>
        <taxon>Eukaryota</taxon>
        <taxon>Fungi</taxon>
        <taxon>Dikarya</taxon>
        <taxon>Basidiomycota</taxon>
        <taxon>Agaricomycotina</taxon>
        <taxon>Agaricomycetes</taxon>
        <taxon>Agaricomycetidae</taxon>
        <taxon>Agaricales</taxon>
        <taxon>Marasmiineae</taxon>
        <taxon>Omphalotaceae</taxon>
        <taxon>Lentinula</taxon>
    </lineage>
</organism>
<comment type="caution">
    <text evidence="2">The sequence shown here is derived from an EMBL/GenBank/DDBJ whole genome shotgun (WGS) entry which is preliminary data.</text>
</comment>
<sequence>MKSTGGPRFETGPNHLFCFILFCFELSVQLCATWEWRNDVTGTPSNNLLKWLAPEFLAASSSAIFLVVGIPLLPPTNLWLIAITYPLRVKRIGTAEFRKSFFY</sequence>
<evidence type="ECO:0000313" key="3">
    <source>
        <dbReference type="Proteomes" id="UP001150238"/>
    </source>
</evidence>
<evidence type="ECO:0000256" key="1">
    <source>
        <dbReference type="SAM" id="Phobius"/>
    </source>
</evidence>
<gene>
    <name evidence="2" type="ORF">C8J55DRAFT_215343</name>
</gene>
<proteinExistence type="predicted"/>
<feature type="transmembrane region" description="Helical" evidence="1">
    <location>
        <begin position="16"/>
        <end position="36"/>
    </location>
</feature>
<dbReference type="AlphaFoldDB" id="A0A9W9DZ72"/>
<reference evidence="2" key="1">
    <citation type="submission" date="2022-08" db="EMBL/GenBank/DDBJ databases">
        <authorList>
            <consortium name="DOE Joint Genome Institute"/>
            <person name="Min B."/>
            <person name="Riley R."/>
            <person name="Sierra-Patev S."/>
            <person name="Naranjo-Ortiz M."/>
            <person name="Looney B."/>
            <person name="Konkel Z."/>
            <person name="Slot J.C."/>
            <person name="Sakamoto Y."/>
            <person name="Steenwyk J.L."/>
            <person name="Rokas A."/>
            <person name="Carro J."/>
            <person name="Camarero S."/>
            <person name="Ferreira P."/>
            <person name="Molpeceres G."/>
            <person name="Ruiz-Duenas F.J."/>
            <person name="Serrano A."/>
            <person name="Henrissat B."/>
            <person name="Drula E."/>
            <person name="Hughes K.W."/>
            <person name="Mata J.L."/>
            <person name="Ishikawa N.K."/>
            <person name="Vargas-Isla R."/>
            <person name="Ushijima S."/>
            <person name="Smith C.A."/>
            <person name="Ahrendt S."/>
            <person name="Andreopoulos W."/>
            <person name="He G."/>
            <person name="Labutti K."/>
            <person name="Lipzen A."/>
            <person name="Ng V."/>
            <person name="Sandor L."/>
            <person name="Barry K."/>
            <person name="Martinez A.T."/>
            <person name="Xiao Y."/>
            <person name="Gibbons J.G."/>
            <person name="Terashima K."/>
            <person name="Hibbett D.S."/>
            <person name="Grigoriev I.V."/>
        </authorList>
    </citation>
    <scope>NUCLEOTIDE SEQUENCE</scope>
    <source>
        <strain evidence="2">Sp2 HRB7682 ss15</strain>
    </source>
</reference>
<name>A0A9W9DZ72_9AGAR</name>
<keyword evidence="1" id="KW-0812">Transmembrane</keyword>
<feature type="transmembrane region" description="Helical" evidence="1">
    <location>
        <begin position="56"/>
        <end position="81"/>
    </location>
</feature>
<evidence type="ECO:0000313" key="2">
    <source>
        <dbReference type="EMBL" id="KAJ4492798.1"/>
    </source>
</evidence>
<protein>
    <submittedName>
        <fullName evidence="2">Uncharacterized protein</fullName>
    </submittedName>
</protein>